<dbReference type="EMBL" id="JAEHOC010000043">
    <property type="protein sequence ID" value="KAG2427058.1"/>
    <property type="molecule type" value="Genomic_DNA"/>
</dbReference>
<evidence type="ECO:0000313" key="3">
    <source>
        <dbReference type="Proteomes" id="UP000650467"/>
    </source>
</evidence>
<dbReference type="PANTHER" id="PTHR12363">
    <property type="entry name" value="TRANSPORTIN 3 AND IMPORTIN 13"/>
    <property type="match status" value="1"/>
</dbReference>
<protein>
    <recommendedName>
        <fullName evidence="4">Importin N-terminal domain-containing protein</fullName>
    </recommendedName>
</protein>
<sequence length="1253" mass="122389">MVEQLKAALVAFFGQDPAQQHVANLWLNNFSPTPEAWGAALALVEPGSGATLEQAFFAANMLATKTRNEWGRLSQQQRAELTEAYLAKLRGLVLAPGAGPAAAAAAPPQLVDRLSLLAASAAALGGAGPAAAYLGLAHEAAVAGKAALGAGAPGSAEQAGGEALLRLSLLMLQQLAEEADELDRPRRQSLVVGDPAAGGAGGLAAQRAGVVGLVREVLGSCGGAGAGAGASGGGADAHGAAGPPLRLGLLAAAVRCGGAWVRLDDSGAAGCGMSPGELEAVSPGLLPALLGLLALRPPGSSSGSAPHSQQHTPSPTPGGTPHAPGSASGSGPGQQQQQQLAALQQAVGDLAADLLGPGGRTAAAAAGGEAADVAAAAAAVRALVALVAQLGPAAAAEAAAAAARGLGTGLDPPPGVGALTVAVRVAGAVAERNAGELATGGPAAAGGPGGCELAVQLAQAVLAALGACPAHLPLAETACDYFLALNCTPTAARHPALGGGAPGGLWSALLGPLLGAVAYPPGFSGWEEETEVDEEAFHRFREQQAADLLESMYGQCRAGLAAALVEGATASSSGVNGGGANGAAAGGGGDAAWRRVEAALFCLRAIHLPVKAAALGGRAGELDTPAAASQSAELQALLGRLFTDVCSPSGRVYGLLPHPWLCQAACRLIADYAAWFGKAPDAPLQPALALLLQALSVRPAAAAAAQAFRNLCVRGADRLTADPATLPALAAAAMSAVAPPPAPGLNGGVAAAVALEPEQRAAVVEGLARLAASLPAAQGAEAGRALMAPCVARAQSIATAAAAASGGRLSPAALSALAAELGLMSAVVRFLEFPQFAQAAAGGGEAAAAAAAEAHPALQVLQVAWPVLAAVASEPQCAADPGVAEALCELYKRSLLCAKQAGRLLLPPLLGSLGGLLAARPHAAAFEVLAAAVELYGDCGGPGHAPEAAARLACALEGCGGVMAAAMAAHGAAQAARLQHDDEAAANAAAANALAAFPASSSPGELAAAFLALADRCLLFGRPLLLRAACLPGCVEWACGVLTGMREREPAAAALSFLTHLLSAATRATQEAAQAAAGGGGGGQPDMAPELRARLDALLLSAGPRLTCSLLVAGTDTCPRTLLRPLAGALHGLMQLAAAGAGAEGGGGGGDSQLRAALPGWLREAWSAHKPLADLVSGGRVGEGGRHALRFTQLLLAAGAYPPGVVGPSAAAASSAAAPPKPLPRGRLDCLVADFCGLARGEASEDVMVAYDM</sequence>
<accession>A0A835SH30</accession>
<reference evidence="2" key="1">
    <citation type="journal article" date="2020" name="bioRxiv">
        <title>Comparative genomics of Chlamydomonas.</title>
        <authorList>
            <person name="Craig R.J."/>
            <person name="Hasan A.R."/>
            <person name="Ness R.W."/>
            <person name="Keightley P.D."/>
        </authorList>
    </citation>
    <scope>NUCLEOTIDE SEQUENCE</scope>
    <source>
        <strain evidence="2">SAG 7.73</strain>
    </source>
</reference>
<keyword evidence="3" id="KW-1185">Reference proteome</keyword>
<feature type="region of interest" description="Disordered" evidence="1">
    <location>
        <begin position="297"/>
        <end position="342"/>
    </location>
</feature>
<dbReference type="GO" id="GO:0006606">
    <property type="term" value="P:protein import into nucleus"/>
    <property type="evidence" value="ECO:0007669"/>
    <property type="project" value="TreeGrafter"/>
</dbReference>
<proteinExistence type="predicted"/>
<dbReference type="InterPro" id="IPR051345">
    <property type="entry name" value="Importin_beta-like_NTR"/>
</dbReference>
<comment type="caution">
    <text evidence="2">The sequence shown here is derived from an EMBL/GenBank/DDBJ whole genome shotgun (WGS) entry which is preliminary data.</text>
</comment>
<dbReference type="Gene3D" id="1.25.10.10">
    <property type="entry name" value="Leucine-rich Repeat Variant"/>
    <property type="match status" value="1"/>
</dbReference>
<dbReference type="OrthoDB" id="538933at2759"/>
<dbReference type="InterPro" id="IPR011989">
    <property type="entry name" value="ARM-like"/>
</dbReference>
<dbReference type="Proteomes" id="UP000650467">
    <property type="component" value="Unassembled WGS sequence"/>
</dbReference>
<evidence type="ECO:0008006" key="4">
    <source>
        <dbReference type="Google" id="ProtNLM"/>
    </source>
</evidence>
<name>A0A835SH30_CHLIN</name>
<dbReference type="PANTHER" id="PTHR12363:SF54">
    <property type="entry name" value="NUCLEAR TRANSPORT RECEPTOR"/>
    <property type="match status" value="1"/>
</dbReference>
<evidence type="ECO:0000313" key="2">
    <source>
        <dbReference type="EMBL" id="KAG2427058.1"/>
    </source>
</evidence>
<organism evidence="2 3">
    <name type="scientific">Chlamydomonas incerta</name>
    <dbReference type="NCBI Taxonomy" id="51695"/>
    <lineage>
        <taxon>Eukaryota</taxon>
        <taxon>Viridiplantae</taxon>
        <taxon>Chlorophyta</taxon>
        <taxon>core chlorophytes</taxon>
        <taxon>Chlorophyceae</taxon>
        <taxon>CS clade</taxon>
        <taxon>Chlamydomonadales</taxon>
        <taxon>Chlamydomonadaceae</taxon>
        <taxon>Chlamydomonas</taxon>
    </lineage>
</organism>
<dbReference type="AlphaFoldDB" id="A0A835SH30"/>
<evidence type="ECO:0000256" key="1">
    <source>
        <dbReference type="SAM" id="MobiDB-lite"/>
    </source>
</evidence>
<gene>
    <name evidence="2" type="ORF">HXX76_012574</name>
</gene>
<dbReference type="GO" id="GO:0005737">
    <property type="term" value="C:cytoplasm"/>
    <property type="evidence" value="ECO:0007669"/>
    <property type="project" value="TreeGrafter"/>
</dbReference>